<evidence type="ECO:0000256" key="1">
    <source>
        <dbReference type="SAM" id="MobiDB-lite"/>
    </source>
</evidence>
<keyword evidence="3" id="KW-1185">Reference proteome</keyword>
<organism evidence="2 3">
    <name type="scientific">Streptomyces candidus</name>
    <dbReference type="NCBI Taxonomy" id="67283"/>
    <lineage>
        <taxon>Bacteria</taxon>
        <taxon>Bacillati</taxon>
        <taxon>Actinomycetota</taxon>
        <taxon>Actinomycetes</taxon>
        <taxon>Kitasatosporales</taxon>
        <taxon>Streptomycetaceae</taxon>
        <taxon>Streptomyces</taxon>
    </lineage>
</organism>
<feature type="region of interest" description="Disordered" evidence="1">
    <location>
        <begin position="1"/>
        <end position="72"/>
    </location>
</feature>
<gene>
    <name evidence="2" type="ORF">HNQ79_001107</name>
</gene>
<proteinExistence type="predicted"/>
<evidence type="ECO:0000313" key="2">
    <source>
        <dbReference type="EMBL" id="MBB6434659.1"/>
    </source>
</evidence>
<evidence type="ECO:0000313" key="3">
    <source>
        <dbReference type="Proteomes" id="UP000540423"/>
    </source>
</evidence>
<protein>
    <submittedName>
        <fullName evidence="2">Uncharacterized protein</fullName>
    </submittedName>
</protein>
<accession>A0A7X0HDS1</accession>
<sequence length="72" mass="7579">MLLDDGESASARDPGRRPGQPLVQLGQDTVRDVQEQPARPPLRGAVAGTSAPRPQGERIGEHRALGGDFAPV</sequence>
<feature type="compositionally biased region" description="Basic and acidic residues" evidence="1">
    <location>
        <begin position="55"/>
        <end position="65"/>
    </location>
</feature>
<dbReference type="Proteomes" id="UP000540423">
    <property type="component" value="Unassembled WGS sequence"/>
</dbReference>
<reference evidence="2 3" key="1">
    <citation type="submission" date="2020-08" db="EMBL/GenBank/DDBJ databases">
        <title>Genomic Encyclopedia of Type Strains, Phase IV (KMG-IV): sequencing the most valuable type-strain genomes for metagenomic binning, comparative biology and taxonomic classification.</title>
        <authorList>
            <person name="Goeker M."/>
        </authorList>
    </citation>
    <scope>NUCLEOTIDE SEQUENCE [LARGE SCALE GENOMIC DNA]</scope>
    <source>
        <strain evidence="2 3">DSM 40141</strain>
    </source>
</reference>
<comment type="caution">
    <text evidence="2">The sequence shown here is derived from an EMBL/GenBank/DDBJ whole genome shotgun (WGS) entry which is preliminary data.</text>
</comment>
<dbReference type="AlphaFoldDB" id="A0A7X0HDS1"/>
<dbReference type="EMBL" id="JACHEM010000002">
    <property type="protein sequence ID" value="MBB6434659.1"/>
    <property type="molecule type" value="Genomic_DNA"/>
</dbReference>
<name>A0A7X0HDS1_9ACTN</name>